<gene>
    <name evidence="4" type="ORF">LEN_2630</name>
</gene>
<evidence type="ECO:0000256" key="3">
    <source>
        <dbReference type="SAM" id="SignalP"/>
    </source>
</evidence>
<feature type="signal peptide" evidence="3">
    <location>
        <begin position="1"/>
        <end position="31"/>
    </location>
</feature>
<dbReference type="PANTHER" id="PTHR40841:SF2">
    <property type="entry name" value="SIDEROPHORE-DEGRADING ESTERASE (EUROFUNG)"/>
    <property type="match status" value="1"/>
</dbReference>
<dbReference type="InterPro" id="IPR029058">
    <property type="entry name" value="AB_hydrolase_fold"/>
</dbReference>
<dbReference type="KEGG" id="lem:LEN_2630"/>
<feature type="chain" id="PRO_5043829555" evidence="3">
    <location>
        <begin position="32"/>
        <end position="341"/>
    </location>
</feature>
<dbReference type="Gene3D" id="3.40.50.1820">
    <property type="entry name" value="alpha/beta hydrolase"/>
    <property type="match status" value="1"/>
</dbReference>
<reference evidence="4 5" key="1">
    <citation type="journal article" date="2017" name="DNA Res.">
        <title>Complete genome sequence and expression profile of the commercial lytic enzyme producer Lysobacter enzymogenes M497-1.</title>
        <authorList>
            <person name="Takami H."/>
            <person name="Toyoda A."/>
            <person name="Uchiyama I."/>
            <person name="Itoh T."/>
            <person name="Takaki Y."/>
            <person name="Arai W."/>
            <person name="Nishi S."/>
            <person name="Kawai M."/>
            <person name="Shinya K."/>
            <person name="Ikeda H."/>
        </authorList>
    </citation>
    <scope>NUCLEOTIDE SEQUENCE [LARGE SCALE GENOMIC DNA]</scope>
    <source>
        <strain evidence="4 5">M497-1</strain>
    </source>
</reference>
<name>A0AAU9AJ26_LYSEN</name>
<protein>
    <submittedName>
        <fullName evidence="4">Esterase</fullName>
    </submittedName>
</protein>
<keyword evidence="2" id="KW-0378">Hydrolase</keyword>
<dbReference type="EMBL" id="AP014940">
    <property type="protein sequence ID" value="BAV98117.1"/>
    <property type="molecule type" value="Genomic_DNA"/>
</dbReference>
<organism evidence="4 5">
    <name type="scientific">Lysobacter enzymogenes</name>
    <dbReference type="NCBI Taxonomy" id="69"/>
    <lineage>
        <taxon>Bacteria</taxon>
        <taxon>Pseudomonadati</taxon>
        <taxon>Pseudomonadota</taxon>
        <taxon>Gammaproteobacteria</taxon>
        <taxon>Lysobacterales</taxon>
        <taxon>Lysobacteraceae</taxon>
        <taxon>Lysobacter</taxon>
    </lineage>
</organism>
<dbReference type="AlphaFoldDB" id="A0AAU9AJ26"/>
<evidence type="ECO:0000256" key="1">
    <source>
        <dbReference type="ARBA" id="ARBA00005622"/>
    </source>
</evidence>
<evidence type="ECO:0000313" key="4">
    <source>
        <dbReference type="EMBL" id="BAV98117.1"/>
    </source>
</evidence>
<dbReference type="PANTHER" id="PTHR40841">
    <property type="entry name" value="SIDEROPHORE TRIACETYLFUSARININE C ESTERASE"/>
    <property type="match status" value="1"/>
</dbReference>
<dbReference type="InterPro" id="IPR052558">
    <property type="entry name" value="Siderophore_Hydrolase_D"/>
</dbReference>
<comment type="similarity">
    <text evidence="1">Belongs to the esterase D family.</text>
</comment>
<dbReference type="Proteomes" id="UP000218824">
    <property type="component" value="Chromosome"/>
</dbReference>
<dbReference type="InterPro" id="IPR000801">
    <property type="entry name" value="Esterase-like"/>
</dbReference>
<evidence type="ECO:0000256" key="2">
    <source>
        <dbReference type="ARBA" id="ARBA00022801"/>
    </source>
</evidence>
<proteinExistence type="inferred from homology"/>
<dbReference type="Pfam" id="PF00756">
    <property type="entry name" value="Esterase"/>
    <property type="match status" value="1"/>
</dbReference>
<keyword evidence="3" id="KW-0732">Signal</keyword>
<sequence>MHGPDQMSNQPKVARLRMLVFAAAFALCAFAAPTFAQPDPNQRIGATVADAPSPHYRFDSFVVSSADGGQRWRVRLGIPRQRAPTQGFAALYLLDGNAALMEFDAELLAQLARGRAPVLAFVGYDNDLRIDSAARTRDYTPSAVEDAAGAGPRGGGAEAFARVLVERIQPQVRRRARIDRSHEALWGHSLGGLFALDLLYTRGDAFAQWFSASPSLWWDGGRELGEPEQRFLREPLRRPAQVTILQGGRERDARAPAKPGDEARAAAHRARIAAVPADAARQLASRLQAKPGVTACYREFAELGHGPMLRASVRAAALAMAAVPAQACAAESGESAAPIER</sequence>
<evidence type="ECO:0000313" key="5">
    <source>
        <dbReference type="Proteomes" id="UP000218824"/>
    </source>
</evidence>
<dbReference type="SUPFAM" id="SSF53474">
    <property type="entry name" value="alpha/beta-Hydrolases"/>
    <property type="match status" value="1"/>
</dbReference>
<accession>A0AAU9AJ26</accession>
<dbReference type="GO" id="GO:0016788">
    <property type="term" value="F:hydrolase activity, acting on ester bonds"/>
    <property type="evidence" value="ECO:0007669"/>
    <property type="project" value="TreeGrafter"/>
</dbReference>